<sequence length="54" mass="6413">MVKLAAHNLAILRIVYIFVSKKSQQYMQQMYNQLTAYILQQSQQPILQQKIMNL</sequence>
<protein>
    <submittedName>
        <fullName evidence="1">Uncharacterized protein</fullName>
    </submittedName>
</protein>
<dbReference type="HOGENOM" id="CLU_3054568_0_0_1"/>
<accession>Q23LP3</accession>
<dbReference type="KEGG" id="tet:TTHERM_01010030"/>
<reference evidence="2" key="1">
    <citation type="journal article" date="2006" name="PLoS Biol.">
        <title>Macronuclear genome sequence of the ciliate Tetrahymena thermophila, a model eukaryote.</title>
        <authorList>
            <person name="Eisen J.A."/>
            <person name="Coyne R.S."/>
            <person name="Wu M."/>
            <person name="Wu D."/>
            <person name="Thiagarajan M."/>
            <person name="Wortman J.R."/>
            <person name="Badger J.H."/>
            <person name="Ren Q."/>
            <person name="Amedeo P."/>
            <person name="Jones K.M."/>
            <person name="Tallon L.J."/>
            <person name="Delcher A.L."/>
            <person name="Salzberg S.L."/>
            <person name="Silva J.C."/>
            <person name="Haas B.J."/>
            <person name="Majoros W.H."/>
            <person name="Farzad M."/>
            <person name="Carlton J.M."/>
            <person name="Smith R.K. Jr."/>
            <person name="Garg J."/>
            <person name="Pearlman R.E."/>
            <person name="Karrer K.M."/>
            <person name="Sun L."/>
            <person name="Manning G."/>
            <person name="Elde N.C."/>
            <person name="Turkewitz A.P."/>
            <person name="Asai D.J."/>
            <person name="Wilkes D.E."/>
            <person name="Wang Y."/>
            <person name="Cai H."/>
            <person name="Collins K."/>
            <person name="Stewart B.A."/>
            <person name="Lee S.R."/>
            <person name="Wilamowska K."/>
            <person name="Weinberg Z."/>
            <person name="Ruzzo W.L."/>
            <person name="Wloga D."/>
            <person name="Gaertig J."/>
            <person name="Frankel J."/>
            <person name="Tsao C.-C."/>
            <person name="Gorovsky M.A."/>
            <person name="Keeling P.J."/>
            <person name="Waller R.F."/>
            <person name="Patron N.J."/>
            <person name="Cherry J.M."/>
            <person name="Stover N.A."/>
            <person name="Krieger C.J."/>
            <person name="del Toro C."/>
            <person name="Ryder H.F."/>
            <person name="Williamson S.C."/>
            <person name="Barbeau R.A."/>
            <person name="Hamilton E.P."/>
            <person name="Orias E."/>
        </authorList>
    </citation>
    <scope>NUCLEOTIDE SEQUENCE [LARGE SCALE GENOMIC DNA]</scope>
    <source>
        <strain evidence="2">SB210</strain>
    </source>
</reference>
<dbReference type="Proteomes" id="UP000009168">
    <property type="component" value="Unassembled WGS sequence"/>
</dbReference>
<dbReference type="InParanoid" id="Q23LP3"/>
<name>Q23LP3_TETTS</name>
<evidence type="ECO:0000313" key="2">
    <source>
        <dbReference type="Proteomes" id="UP000009168"/>
    </source>
</evidence>
<dbReference type="GeneID" id="7843280"/>
<dbReference type="RefSeq" id="XP_001017712.1">
    <property type="nucleotide sequence ID" value="XM_001017712.1"/>
</dbReference>
<dbReference type="EMBL" id="GG662664">
    <property type="protein sequence ID" value="EAR97467.1"/>
    <property type="molecule type" value="Genomic_DNA"/>
</dbReference>
<dbReference type="AlphaFoldDB" id="Q23LP3"/>
<gene>
    <name evidence="1" type="ORF">TTHERM_01010030</name>
</gene>
<organism evidence="1 2">
    <name type="scientific">Tetrahymena thermophila (strain SB210)</name>
    <dbReference type="NCBI Taxonomy" id="312017"/>
    <lineage>
        <taxon>Eukaryota</taxon>
        <taxon>Sar</taxon>
        <taxon>Alveolata</taxon>
        <taxon>Ciliophora</taxon>
        <taxon>Intramacronucleata</taxon>
        <taxon>Oligohymenophorea</taxon>
        <taxon>Hymenostomatida</taxon>
        <taxon>Tetrahymenina</taxon>
        <taxon>Tetrahymenidae</taxon>
        <taxon>Tetrahymena</taxon>
    </lineage>
</organism>
<keyword evidence="2" id="KW-1185">Reference proteome</keyword>
<evidence type="ECO:0000313" key="1">
    <source>
        <dbReference type="EMBL" id="EAR97467.1"/>
    </source>
</evidence>
<proteinExistence type="predicted"/>